<dbReference type="Proteomes" id="UP000573327">
    <property type="component" value="Unassembled WGS sequence"/>
</dbReference>
<proteinExistence type="predicted"/>
<dbReference type="RefSeq" id="WP_184922825.1">
    <property type="nucleotide sequence ID" value="NZ_JACHJR010000001.1"/>
</dbReference>
<accession>A0A7W7SJL9</accession>
<dbReference type="EMBL" id="JACHJR010000001">
    <property type="protein sequence ID" value="MBB4951098.1"/>
    <property type="molecule type" value="Genomic_DNA"/>
</dbReference>
<evidence type="ECO:0000313" key="1">
    <source>
        <dbReference type="EMBL" id="MBB4951098.1"/>
    </source>
</evidence>
<protein>
    <submittedName>
        <fullName evidence="1">Tetratricopeptide (TPR) repeat protein</fullName>
    </submittedName>
</protein>
<reference evidence="1 2" key="1">
    <citation type="submission" date="2020-08" db="EMBL/GenBank/DDBJ databases">
        <title>Sequencing the genomes of 1000 actinobacteria strains.</title>
        <authorList>
            <person name="Klenk H.-P."/>
        </authorList>
    </citation>
    <scope>NUCLEOTIDE SEQUENCE [LARGE SCALE GENOMIC DNA]</scope>
    <source>
        <strain evidence="1 2">DSM 44786</strain>
    </source>
</reference>
<dbReference type="AlphaFoldDB" id="A0A7W7SJL9"/>
<dbReference type="Gene3D" id="1.25.40.10">
    <property type="entry name" value="Tetratricopeptide repeat domain"/>
    <property type="match status" value="1"/>
</dbReference>
<organism evidence="1 2">
    <name type="scientific">Kitasatospora gansuensis</name>
    <dbReference type="NCBI Taxonomy" id="258050"/>
    <lineage>
        <taxon>Bacteria</taxon>
        <taxon>Bacillati</taxon>
        <taxon>Actinomycetota</taxon>
        <taxon>Actinomycetes</taxon>
        <taxon>Kitasatosporales</taxon>
        <taxon>Streptomycetaceae</taxon>
        <taxon>Kitasatospora</taxon>
    </lineage>
</organism>
<evidence type="ECO:0000313" key="2">
    <source>
        <dbReference type="Proteomes" id="UP000573327"/>
    </source>
</evidence>
<keyword evidence="2" id="KW-1185">Reference proteome</keyword>
<name>A0A7W7SJL9_9ACTN</name>
<dbReference type="InterPro" id="IPR011990">
    <property type="entry name" value="TPR-like_helical_dom_sf"/>
</dbReference>
<sequence length="414" mass="44212">MPAHLLADRQFVTACADRKIGTVFHLAKIRAGIYPAQIARLTGLQTSRVTEYVTSGRVATSMDVCERVADGLGIPGRMLGLADRPWETPATPASYQSAAIPETWEILDMLTRSTASDATLLHLESAVAESAFRYPVTSPAASVPLMQRQLAAVHELLSRPQALGARRRCVRILTVLSGLLGLAYHDCGDRSRSDATFHMGQVAAEESETAELTAWLLTMQSIVDYTAGRTEQAAGLLGQADVLAAGASPRRRAWIAANLGRSLAATGQHRSALATLDRSAELLELAPVEPLGGLDFFTRPRLDGITGESHALLGHHDVAADLLTTALERRDQADVKGLALLTFDLAECRIGQGDVASACSLAHSALDIAGGSIIQPLVARARAFQASLGPWRASGPVRELSARVRESEHQLVRT</sequence>
<gene>
    <name evidence="1" type="ORF">F4556_006633</name>
</gene>
<comment type="caution">
    <text evidence="1">The sequence shown here is derived from an EMBL/GenBank/DDBJ whole genome shotgun (WGS) entry which is preliminary data.</text>
</comment>